<evidence type="ECO:0000256" key="3">
    <source>
        <dbReference type="ARBA" id="ARBA00023163"/>
    </source>
</evidence>
<dbReference type="AlphaFoldDB" id="Q2J526"/>
<dbReference type="SUPFAM" id="SSF64288">
    <property type="entry name" value="Chorismate lyase-like"/>
    <property type="match status" value="1"/>
</dbReference>
<dbReference type="PhylomeDB" id="Q2J526"/>
<dbReference type="KEGG" id="fra:Francci3_4270"/>
<dbReference type="PANTHER" id="PTHR44846:SF17">
    <property type="entry name" value="GNTR-FAMILY TRANSCRIPTIONAL REGULATOR"/>
    <property type="match status" value="1"/>
</dbReference>
<dbReference type="Pfam" id="PF00392">
    <property type="entry name" value="GntR"/>
    <property type="match status" value="1"/>
</dbReference>
<dbReference type="PROSITE" id="PS50949">
    <property type="entry name" value="HTH_GNTR"/>
    <property type="match status" value="1"/>
</dbReference>
<dbReference type="Gene3D" id="3.40.1410.10">
    <property type="entry name" value="Chorismate lyase-like"/>
    <property type="match status" value="1"/>
</dbReference>
<dbReference type="STRING" id="106370.Francci3_4270"/>
<dbReference type="PRINTS" id="PR00035">
    <property type="entry name" value="HTHGNTR"/>
</dbReference>
<dbReference type="InterPro" id="IPR011663">
    <property type="entry name" value="UTRA"/>
</dbReference>
<accession>Q2J526</accession>
<keyword evidence="1" id="KW-0805">Transcription regulation</keyword>
<keyword evidence="3" id="KW-0804">Transcription</keyword>
<dbReference type="SMART" id="SM00866">
    <property type="entry name" value="UTRA"/>
    <property type="match status" value="1"/>
</dbReference>
<dbReference type="GO" id="GO:0003677">
    <property type="term" value="F:DNA binding"/>
    <property type="evidence" value="ECO:0007669"/>
    <property type="project" value="UniProtKB-KW"/>
</dbReference>
<evidence type="ECO:0000313" key="6">
    <source>
        <dbReference type="Proteomes" id="UP000001937"/>
    </source>
</evidence>
<evidence type="ECO:0000256" key="1">
    <source>
        <dbReference type="ARBA" id="ARBA00023015"/>
    </source>
</evidence>
<evidence type="ECO:0000256" key="2">
    <source>
        <dbReference type="ARBA" id="ARBA00023125"/>
    </source>
</evidence>
<dbReference type="GO" id="GO:0045892">
    <property type="term" value="P:negative regulation of DNA-templated transcription"/>
    <property type="evidence" value="ECO:0007669"/>
    <property type="project" value="TreeGrafter"/>
</dbReference>
<dbReference type="EMBL" id="CP000249">
    <property type="protein sequence ID" value="ABD13616.1"/>
    <property type="molecule type" value="Genomic_DNA"/>
</dbReference>
<dbReference type="InterPro" id="IPR050679">
    <property type="entry name" value="Bact_HTH_transcr_reg"/>
</dbReference>
<dbReference type="Proteomes" id="UP000001937">
    <property type="component" value="Chromosome"/>
</dbReference>
<organism evidence="5 6">
    <name type="scientific">Frankia casuarinae (strain DSM 45818 / CECT 9043 / HFP020203 / CcI3)</name>
    <dbReference type="NCBI Taxonomy" id="106370"/>
    <lineage>
        <taxon>Bacteria</taxon>
        <taxon>Bacillati</taxon>
        <taxon>Actinomycetota</taxon>
        <taxon>Actinomycetes</taxon>
        <taxon>Frankiales</taxon>
        <taxon>Frankiaceae</taxon>
        <taxon>Frankia</taxon>
    </lineage>
</organism>
<dbReference type="GO" id="GO:0003700">
    <property type="term" value="F:DNA-binding transcription factor activity"/>
    <property type="evidence" value="ECO:0007669"/>
    <property type="project" value="InterPro"/>
</dbReference>
<dbReference type="OrthoDB" id="3207674at2"/>
<dbReference type="InterPro" id="IPR000524">
    <property type="entry name" value="Tscrpt_reg_HTH_GntR"/>
</dbReference>
<protein>
    <submittedName>
        <fullName evidence="5">Transcriptional regulator, GntR family</fullName>
    </submittedName>
</protein>
<dbReference type="SMART" id="SM00345">
    <property type="entry name" value="HTH_GNTR"/>
    <property type="match status" value="1"/>
</dbReference>
<keyword evidence="2" id="KW-0238">DNA-binding</keyword>
<name>Q2J526_FRACC</name>
<evidence type="ECO:0000259" key="4">
    <source>
        <dbReference type="PROSITE" id="PS50949"/>
    </source>
</evidence>
<reference evidence="5 6" key="1">
    <citation type="journal article" date="2007" name="Genome Res.">
        <title>Genome characteristics of facultatively symbiotic Frankia sp. strains reflect host range and host plant biogeography.</title>
        <authorList>
            <person name="Normand P."/>
            <person name="Lapierre P."/>
            <person name="Tisa L.S."/>
            <person name="Gogarten J.P."/>
            <person name="Alloisio N."/>
            <person name="Bagnarol E."/>
            <person name="Bassi C.A."/>
            <person name="Berry A.M."/>
            <person name="Bickhart D.M."/>
            <person name="Choisne N."/>
            <person name="Couloux A."/>
            <person name="Cournoyer B."/>
            <person name="Cruveiller S."/>
            <person name="Daubin V."/>
            <person name="Demange N."/>
            <person name="Francino M.P."/>
            <person name="Goltsman E."/>
            <person name="Huang Y."/>
            <person name="Kopp O.R."/>
            <person name="Labarre L."/>
            <person name="Lapidus A."/>
            <person name="Lavire C."/>
            <person name="Marechal J."/>
            <person name="Martinez M."/>
            <person name="Mastronunzio J.E."/>
            <person name="Mullin B.C."/>
            <person name="Niemann J."/>
            <person name="Pujic P."/>
            <person name="Rawnsley T."/>
            <person name="Rouy Z."/>
            <person name="Schenowitz C."/>
            <person name="Sellstedt A."/>
            <person name="Tavares F."/>
            <person name="Tomkins J.P."/>
            <person name="Vallenet D."/>
            <person name="Valverde C."/>
            <person name="Wall L.G."/>
            <person name="Wang Y."/>
            <person name="Medigue C."/>
            <person name="Benson D.R."/>
        </authorList>
    </citation>
    <scope>NUCLEOTIDE SEQUENCE [LARGE SCALE GENOMIC DNA]</scope>
    <source>
        <strain evidence="6">DSM 45818 / CECT 9043 / CcI3</strain>
    </source>
</reference>
<dbReference type="InterPro" id="IPR036388">
    <property type="entry name" value="WH-like_DNA-bd_sf"/>
</dbReference>
<dbReference type="PANTHER" id="PTHR44846">
    <property type="entry name" value="MANNOSYL-D-GLYCERATE TRANSPORT/METABOLISM SYSTEM REPRESSOR MNGR-RELATED"/>
    <property type="match status" value="1"/>
</dbReference>
<dbReference type="InterPro" id="IPR036390">
    <property type="entry name" value="WH_DNA-bd_sf"/>
</dbReference>
<dbReference type="Pfam" id="PF07702">
    <property type="entry name" value="UTRA"/>
    <property type="match status" value="1"/>
</dbReference>
<feature type="domain" description="HTH gntR-type" evidence="4">
    <location>
        <begin position="10"/>
        <end position="78"/>
    </location>
</feature>
<evidence type="ECO:0000313" key="5">
    <source>
        <dbReference type="EMBL" id="ABD13616.1"/>
    </source>
</evidence>
<dbReference type="Gene3D" id="1.10.10.10">
    <property type="entry name" value="Winged helix-like DNA-binding domain superfamily/Winged helix DNA-binding domain"/>
    <property type="match status" value="1"/>
</dbReference>
<dbReference type="eggNOG" id="COG2188">
    <property type="taxonomic scope" value="Bacteria"/>
</dbReference>
<keyword evidence="6" id="KW-1185">Reference proteome</keyword>
<sequence length="254" mass="28120">MAPIDRTSDRPAYQQIADELRYDIDAGRLAEGAKLPSERDLAERYDTSRVTVRQAIAVLRSEGLVAPEHGKGIYVKRRRRIERTAPSRLSRAARDANRSAFTGDTLNTGYTPHVEVEIAIETAGQPAGDLFHIAPEDDVLTRDRTMYADGEPVQLAISIYNYALVKGTAIEQKDTGPGGVHARLADLGRGPVRFTETLTASMPNPEVARLLRLGEGSPVIRIERLAYDHADHVVEITHMTLAADRYVLRYDFDG</sequence>
<dbReference type="RefSeq" id="WP_011438624.1">
    <property type="nucleotide sequence ID" value="NC_007777.1"/>
</dbReference>
<dbReference type="CDD" id="cd07377">
    <property type="entry name" value="WHTH_GntR"/>
    <property type="match status" value="1"/>
</dbReference>
<dbReference type="SUPFAM" id="SSF46785">
    <property type="entry name" value="Winged helix' DNA-binding domain"/>
    <property type="match status" value="1"/>
</dbReference>
<dbReference type="InterPro" id="IPR028978">
    <property type="entry name" value="Chorismate_lyase_/UTRA_dom_sf"/>
</dbReference>
<gene>
    <name evidence="5" type="ordered locus">Francci3_4270</name>
</gene>
<proteinExistence type="predicted"/>
<dbReference type="HOGENOM" id="CLU_063236_8_1_11"/>